<dbReference type="EMBL" id="NKQK01000009">
    <property type="protein sequence ID" value="PSS21718.1"/>
    <property type="molecule type" value="Genomic_DNA"/>
</dbReference>
<evidence type="ECO:0000313" key="4">
    <source>
        <dbReference type="Proteomes" id="UP000241394"/>
    </source>
</evidence>
<reference evidence="4" key="2">
    <citation type="journal article" date="2018" name="BMC Genomics">
        <title>A manually annotated Actinidia chinensis var. chinensis (kiwifruit) genome highlights the challenges associated with draft genomes and gene prediction in plants.</title>
        <authorList>
            <person name="Pilkington S.M."/>
            <person name="Crowhurst R."/>
            <person name="Hilario E."/>
            <person name="Nardozza S."/>
            <person name="Fraser L."/>
            <person name="Peng Y."/>
            <person name="Gunaseelan K."/>
            <person name="Simpson R."/>
            <person name="Tahir J."/>
            <person name="Deroles S.C."/>
            <person name="Templeton K."/>
            <person name="Luo Z."/>
            <person name="Davy M."/>
            <person name="Cheng C."/>
            <person name="McNeilage M."/>
            <person name="Scaglione D."/>
            <person name="Liu Y."/>
            <person name="Zhang Q."/>
            <person name="Datson P."/>
            <person name="De Silva N."/>
            <person name="Gardiner S.E."/>
            <person name="Bassett H."/>
            <person name="Chagne D."/>
            <person name="McCallum J."/>
            <person name="Dzierzon H."/>
            <person name="Deng C."/>
            <person name="Wang Y.Y."/>
            <person name="Barron L."/>
            <person name="Manako K."/>
            <person name="Bowen J."/>
            <person name="Foster T.M."/>
            <person name="Erridge Z.A."/>
            <person name="Tiffin H."/>
            <person name="Waite C.N."/>
            <person name="Davies K.M."/>
            <person name="Grierson E.P."/>
            <person name="Laing W.A."/>
            <person name="Kirk R."/>
            <person name="Chen X."/>
            <person name="Wood M."/>
            <person name="Montefiori M."/>
            <person name="Brummell D.A."/>
            <person name="Schwinn K.E."/>
            <person name="Catanach A."/>
            <person name="Fullerton C."/>
            <person name="Li D."/>
            <person name="Meiyalaghan S."/>
            <person name="Nieuwenhuizen N."/>
            <person name="Read N."/>
            <person name="Prakash R."/>
            <person name="Hunter D."/>
            <person name="Zhang H."/>
            <person name="McKenzie M."/>
            <person name="Knabel M."/>
            <person name="Harris A."/>
            <person name="Allan A.C."/>
            <person name="Gleave A."/>
            <person name="Chen A."/>
            <person name="Janssen B.J."/>
            <person name="Plunkett B."/>
            <person name="Ampomah-Dwamena C."/>
            <person name="Voogd C."/>
            <person name="Leif D."/>
            <person name="Lafferty D."/>
            <person name="Souleyre E.J.F."/>
            <person name="Varkonyi-Gasic E."/>
            <person name="Gambi F."/>
            <person name="Hanley J."/>
            <person name="Yao J.L."/>
            <person name="Cheung J."/>
            <person name="David K.M."/>
            <person name="Warren B."/>
            <person name="Marsh K."/>
            <person name="Snowden K.C."/>
            <person name="Lin-Wang K."/>
            <person name="Brian L."/>
            <person name="Martinez-Sanchez M."/>
            <person name="Wang M."/>
            <person name="Ileperuma N."/>
            <person name="Macnee N."/>
            <person name="Campin R."/>
            <person name="McAtee P."/>
            <person name="Drummond R.S.M."/>
            <person name="Espley R.V."/>
            <person name="Ireland H.S."/>
            <person name="Wu R."/>
            <person name="Atkinson R.G."/>
            <person name="Karunairetnam S."/>
            <person name="Bulley S."/>
            <person name="Chunkath S."/>
            <person name="Hanley Z."/>
            <person name="Storey R."/>
            <person name="Thrimawithana A.H."/>
            <person name="Thomson S."/>
            <person name="David C."/>
            <person name="Testolin R."/>
            <person name="Huang H."/>
            <person name="Hellens R.P."/>
            <person name="Schaffer R.J."/>
        </authorList>
    </citation>
    <scope>NUCLEOTIDE SEQUENCE [LARGE SCALE GENOMIC DNA]</scope>
    <source>
        <strain evidence="4">cv. Red5</strain>
    </source>
</reference>
<organism evidence="3 4">
    <name type="scientific">Actinidia chinensis var. chinensis</name>
    <name type="common">Chinese soft-hair kiwi</name>
    <dbReference type="NCBI Taxonomy" id="1590841"/>
    <lineage>
        <taxon>Eukaryota</taxon>
        <taxon>Viridiplantae</taxon>
        <taxon>Streptophyta</taxon>
        <taxon>Embryophyta</taxon>
        <taxon>Tracheophyta</taxon>
        <taxon>Spermatophyta</taxon>
        <taxon>Magnoliopsida</taxon>
        <taxon>eudicotyledons</taxon>
        <taxon>Gunneridae</taxon>
        <taxon>Pentapetalae</taxon>
        <taxon>asterids</taxon>
        <taxon>Ericales</taxon>
        <taxon>Actinidiaceae</taxon>
        <taxon>Actinidia</taxon>
    </lineage>
</organism>
<feature type="chain" id="PRO_5015315761" evidence="2">
    <location>
        <begin position="24"/>
        <end position="103"/>
    </location>
</feature>
<proteinExistence type="inferred from homology"/>
<dbReference type="AlphaFoldDB" id="A0A2R6R6S4"/>
<name>A0A2R6R6S4_ACTCC</name>
<dbReference type="InterPro" id="IPR003854">
    <property type="entry name" value="GASA"/>
</dbReference>
<accession>A0A2R6R6S4</accession>
<protein>
    <submittedName>
        <fullName evidence="3">Snakin-2 like</fullName>
    </submittedName>
</protein>
<dbReference type="Proteomes" id="UP000241394">
    <property type="component" value="Chromosome LG9"/>
</dbReference>
<dbReference type="PANTHER" id="PTHR23201:SF45">
    <property type="entry name" value="SNAKIN-2-LIKE"/>
    <property type="match status" value="1"/>
</dbReference>
<gene>
    <name evidence="3" type="ORF">CEY00_Acc10767</name>
</gene>
<keyword evidence="2" id="KW-0732">Signal</keyword>
<dbReference type="Gramene" id="PSS21718">
    <property type="protein sequence ID" value="PSS21718"/>
    <property type="gene ID" value="CEY00_Acc10767"/>
</dbReference>
<dbReference type="PANTHER" id="PTHR23201">
    <property type="entry name" value="EXTENSIN, PROLINE-RICH PROTEIN"/>
    <property type="match status" value="1"/>
</dbReference>
<dbReference type="OMA" id="KKNGYGP"/>
<evidence type="ECO:0000256" key="2">
    <source>
        <dbReference type="SAM" id="SignalP"/>
    </source>
</evidence>
<dbReference type="InParanoid" id="A0A2R6R6S4"/>
<evidence type="ECO:0000256" key="1">
    <source>
        <dbReference type="ARBA" id="ARBA00010582"/>
    </source>
</evidence>
<evidence type="ECO:0000313" key="3">
    <source>
        <dbReference type="EMBL" id="PSS21718.1"/>
    </source>
</evidence>
<reference evidence="3 4" key="1">
    <citation type="submission" date="2017-07" db="EMBL/GenBank/DDBJ databases">
        <title>An improved, manually edited Actinidia chinensis var. chinensis (kiwifruit) genome highlights the challenges associated with draft genomes and gene prediction in plants.</title>
        <authorList>
            <person name="Pilkington S."/>
            <person name="Crowhurst R."/>
            <person name="Hilario E."/>
            <person name="Nardozza S."/>
            <person name="Fraser L."/>
            <person name="Peng Y."/>
            <person name="Gunaseelan K."/>
            <person name="Simpson R."/>
            <person name="Tahir J."/>
            <person name="Deroles S."/>
            <person name="Templeton K."/>
            <person name="Luo Z."/>
            <person name="Davy M."/>
            <person name="Cheng C."/>
            <person name="Mcneilage M."/>
            <person name="Scaglione D."/>
            <person name="Liu Y."/>
            <person name="Zhang Q."/>
            <person name="Datson P."/>
            <person name="De Silva N."/>
            <person name="Gardiner S."/>
            <person name="Bassett H."/>
            <person name="Chagne D."/>
            <person name="Mccallum J."/>
            <person name="Dzierzon H."/>
            <person name="Deng C."/>
            <person name="Wang Y.-Y."/>
            <person name="Barron N."/>
            <person name="Manako K."/>
            <person name="Bowen J."/>
            <person name="Foster T."/>
            <person name="Erridge Z."/>
            <person name="Tiffin H."/>
            <person name="Waite C."/>
            <person name="Davies K."/>
            <person name="Grierson E."/>
            <person name="Laing W."/>
            <person name="Kirk R."/>
            <person name="Chen X."/>
            <person name="Wood M."/>
            <person name="Montefiori M."/>
            <person name="Brummell D."/>
            <person name="Schwinn K."/>
            <person name="Catanach A."/>
            <person name="Fullerton C."/>
            <person name="Li D."/>
            <person name="Meiyalaghan S."/>
            <person name="Nieuwenhuizen N."/>
            <person name="Read N."/>
            <person name="Prakash R."/>
            <person name="Hunter D."/>
            <person name="Zhang H."/>
            <person name="Mckenzie M."/>
            <person name="Knabel M."/>
            <person name="Harris A."/>
            <person name="Allan A."/>
            <person name="Chen A."/>
            <person name="Janssen B."/>
            <person name="Plunkett B."/>
            <person name="Dwamena C."/>
            <person name="Voogd C."/>
            <person name="Leif D."/>
            <person name="Lafferty D."/>
            <person name="Souleyre E."/>
            <person name="Varkonyi-Gasic E."/>
            <person name="Gambi F."/>
            <person name="Hanley J."/>
            <person name="Yao J.-L."/>
            <person name="Cheung J."/>
            <person name="David K."/>
            <person name="Warren B."/>
            <person name="Marsh K."/>
            <person name="Snowden K."/>
            <person name="Lin-Wang K."/>
            <person name="Brian L."/>
            <person name="Martinez-Sanchez M."/>
            <person name="Wang M."/>
            <person name="Ileperuma N."/>
            <person name="Macnee N."/>
            <person name="Campin R."/>
            <person name="Mcatee P."/>
            <person name="Drummond R."/>
            <person name="Espley R."/>
            <person name="Ireland H."/>
            <person name="Wu R."/>
            <person name="Atkinson R."/>
            <person name="Karunairetnam S."/>
            <person name="Bulley S."/>
            <person name="Chunkath S."/>
            <person name="Hanley Z."/>
            <person name="Storey R."/>
            <person name="Thrimawithana A."/>
            <person name="Thomson S."/>
            <person name="David C."/>
            <person name="Testolin R."/>
        </authorList>
    </citation>
    <scope>NUCLEOTIDE SEQUENCE [LARGE SCALE GENOMIC DNA]</scope>
    <source>
        <strain evidence="4">cv. Red5</strain>
        <tissue evidence="3">Young leaf</tissue>
    </source>
</reference>
<dbReference type="OrthoDB" id="625265at2759"/>
<keyword evidence="4" id="KW-1185">Reference proteome</keyword>
<feature type="signal peptide" evidence="2">
    <location>
        <begin position="1"/>
        <end position="23"/>
    </location>
</feature>
<comment type="similarity">
    <text evidence="1">Belongs to the GASA family.</text>
</comment>
<dbReference type="STRING" id="1590841.A0A2R6R6S4"/>
<dbReference type="Pfam" id="PF02704">
    <property type="entry name" value="GASA"/>
    <property type="match status" value="1"/>
</dbReference>
<comment type="caution">
    <text evidence="3">The sequence shown here is derived from an EMBL/GenBank/DDBJ whole genome shotgun (WGS) entry which is preliminary data.</text>
</comment>
<sequence>MAISKALIALMVLSLLVLDLAQAVQTNNVTSSTLPGTTPGKPMDCGGACAGRCSLSSRPNLCKRACGTCCAKCQCVPPGTSGNLEACSCYATMTTRDKKRKCP</sequence>